<dbReference type="Proteomes" id="UP000192247">
    <property type="component" value="Unassembled WGS sequence"/>
</dbReference>
<feature type="compositionally biased region" description="Low complexity" evidence="1">
    <location>
        <begin position="187"/>
        <end position="225"/>
    </location>
</feature>
<feature type="compositionally biased region" description="Low complexity" evidence="1">
    <location>
        <begin position="148"/>
        <end position="163"/>
    </location>
</feature>
<comment type="caution">
    <text evidence="2">The sequence shown here is derived from an EMBL/GenBank/DDBJ whole genome shotgun (WGS) entry which is preliminary data.</text>
</comment>
<keyword evidence="3" id="KW-1185">Reference proteome</keyword>
<proteinExistence type="predicted"/>
<feature type="compositionally biased region" description="Low complexity" evidence="1">
    <location>
        <begin position="1"/>
        <end position="53"/>
    </location>
</feature>
<accession>A0A1V9X273</accession>
<evidence type="ECO:0000256" key="1">
    <source>
        <dbReference type="SAM" id="MobiDB-lite"/>
    </source>
</evidence>
<feature type="compositionally biased region" description="Polar residues" evidence="1">
    <location>
        <begin position="289"/>
        <end position="321"/>
    </location>
</feature>
<feature type="compositionally biased region" description="Low complexity" evidence="1">
    <location>
        <begin position="252"/>
        <end position="288"/>
    </location>
</feature>
<feature type="compositionally biased region" description="Low complexity" evidence="1">
    <location>
        <begin position="335"/>
        <end position="349"/>
    </location>
</feature>
<evidence type="ECO:0000313" key="2">
    <source>
        <dbReference type="EMBL" id="OQR67594.1"/>
    </source>
</evidence>
<dbReference type="EMBL" id="MNPL01028251">
    <property type="protein sequence ID" value="OQR67594.1"/>
    <property type="molecule type" value="Genomic_DNA"/>
</dbReference>
<reference evidence="2 3" key="1">
    <citation type="journal article" date="2017" name="Gigascience">
        <title>Draft genome of the honey bee ectoparasitic mite, Tropilaelaps mercedesae, is shaped by the parasitic life history.</title>
        <authorList>
            <person name="Dong X."/>
            <person name="Armstrong S.D."/>
            <person name="Xia D."/>
            <person name="Makepeace B.L."/>
            <person name="Darby A.C."/>
            <person name="Kadowaki T."/>
        </authorList>
    </citation>
    <scope>NUCLEOTIDE SEQUENCE [LARGE SCALE GENOMIC DNA]</scope>
    <source>
        <strain evidence="2">Wuxi-XJTLU</strain>
    </source>
</reference>
<organism evidence="2 3">
    <name type="scientific">Tropilaelaps mercedesae</name>
    <dbReference type="NCBI Taxonomy" id="418985"/>
    <lineage>
        <taxon>Eukaryota</taxon>
        <taxon>Metazoa</taxon>
        <taxon>Ecdysozoa</taxon>
        <taxon>Arthropoda</taxon>
        <taxon>Chelicerata</taxon>
        <taxon>Arachnida</taxon>
        <taxon>Acari</taxon>
        <taxon>Parasitiformes</taxon>
        <taxon>Mesostigmata</taxon>
        <taxon>Gamasina</taxon>
        <taxon>Dermanyssoidea</taxon>
        <taxon>Laelapidae</taxon>
        <taxon>Tropilaelaps</taxon>
    </lineage>
</organism>
<feature type="region of interest" description="Disordered" evidence="1">
    <location>
        <begin position="128"/>
        <end position="170"/>
    </location>
</feature>
<feature type="compositionally biased region" description="Polar residues" evidence="1">
    <location>
        <begin position="235"/>
        <end position="251"/>
    </location>
</feature>
<protein>
    <submittedName>
        <fullName evidence="2">Uncharacterized protein</fullName>
    </submittedName>
</protein>
<name>A0A1V9X273_9ACAR</name>
<dbReference type="AlphaFoldDB" id="A0A1V9X273"/>
<sequence>MSNNNHYGGSSHNNYYTGSTTQSGGQQHGSSLGGTTHNNHTGVHGHTGSNSGHQSASSRDKEPLMASQILDRIITQQLATNSYPSAGGSTSHVSSTASGSVTAAVFGTGGAGGSNNYPATSSAGNTVGSYSVGGGTPLMSPPSHRTSHPQQQLQQAQHKSPQLPRASMPPSSYNIYEALQQPHRTVSPSINSNSGNSRNSSSSSNSSPQQQQQGMMMQQQQRNSSGLDSMKGFQSPMTSHPQANTPTSNIPSYYTSTAAAAAAYPQSSTHQQSTAQQTQQQHQQRQQAVTPSLPQTAHSSPASQSSRYSWGTQAMYSNPQQRHPMYQDQQEKVIYQQYGSQQGQDSTSQLHHNRQSH</sequence>
<feature type="region of interest" description="Disordered" evidence="1">
    <location>
        <begin position="185"/>
        <end position="357"/>
    </location>
</feature>
<feature type="region of interest" description="Disordered" evidence="1">
    <location>
        <begin position="1"/>
        <end position="63"/>
    </location>
</feature>
<gene>
    <name evidence="2" type="ORF">BIW11_13427</name>
</gene>
<evidence type="ECO:0000313" key="3">
    <source>
        <dbReference type="Proteomes" id="UP000192247"/>
    </source>
</evidence>
<dbReference type="InParanoid" id="A0A1V9X273"/>